<feature type="domain" description="GerMN" evidence="1">
    <location>
        <begin position="206"/>
        <end position="295"/>
    </location>
</feature>
<organism evidence="2 3">
    <name type="scientific">Dermacoccus abyssi</name>
    <dbReference type="NCBI Taxonomy" id="322596"/>
    <lineage>
        <taxon>Bacteria</taxon>
        <taxon>Bacillati</taxon>
        <taxon>Actinomycetota</taxon>
        <taxon>Actinomycetes</taxon>
        <taxon>Micrococcales</taxon>
        <taxon>Dermacoccaceae</taxon>
        <taxon>Dermacoccus</taxon>
    </lineage>
</organism>
<protein>
    <recommendedName>
        <fullName evidence="1">GerMN domain-containing protein</fullName>
    </recommendedName>
</protein>
<dbReference type="SUPFAM" id="SSF82171">
    <property type="entry name" value="DPP6 N-terminal domain-like"/>
    <property type="match status" value="1"/>
</dbReference>
<dbReference type="EMBL" id="QWLM01000010">
    <property type="protein sequence ID" value="RHW45366.1"/>
    <property type="molecule type" value="Genomic_DNA"/>
</dbReference>
<gene>
    <name evidence="2" type="ORF">D1832_09665</name>
</gene>
<accession>A0A417Z552</accession>
<sequence length="599" mass="62943">MSRLSRPAPLSALALAAVFTLSGCIGLPSTTGVRAGQAVDAGAVDEPLAVEPLTASSFDDPRSIATGFVRAQMSSQDNHAAARTFLTAEASTAWKPGSAVTVFSGESDIVATRPETGKVRLRIPVVATISPDGHLERSDQYERTLEFSVRETSAGWRLTDLPPNLGVWMSDSDVTRLFTKANVYYPARHGRVLIADPRVLPRQGLATALARASLSAPPAWLEPAVEQSAPDGTRLAVDAVPVREGTAQVDLSKQASGADNAQRTAMWAAMTATLLQAPEVGTLNLTVGATRLEAENLPSTVDEVSDVGYRLPTGGVDTVISRSGTYLAWTQASANDAVSGTTKAAARGRPSLPAVEANWTFLAAGQGGRQIAAVSKDRTSIRRWVNGSAVTLDSLGTDLVRPAFDANGWLWTAGHAFSNAESGRSDSKVRDASVWAVDTSASEAGAAPVRLQVPWLGEGEVESLSMSPEGQRLAMIVKDPKGRRAVLAAVERDAKGRPVRLGPAHVAARGVKNPTSIVWADATSLAVLGTIDGTKRPVLQTIDDVVEPLAAVRHGDGLASTLRGSDGLFVRTSNQTVFTRLGSSWSSFLSRGDVIVPNP</sequence>
<proteinExistence type="predicted"/>
<dbReference type="InterPro" id="IPR019606">
    <property type="entry name" value="GerMN"/>
</dbReference>
<comment type="caution">
    <text evidence="2">The sequence shown here is derived from an EMBL/GenBank/DDBJ whole genome shotgun (WGS) entry which is preliminary data.</text>
</comment>
<reference evidence="2 3" key="1">
    <citation type="submission" date="2018-08" db="EMBL/GenBank/DDBJ databases">
        <title>Whole genome sequence analysis of Dermacoccus abyssi bacteria isolated from Deep Mariana trench Micromonospora spp reveals genes involved in the environmental adaptation and production of secondary metabolites.</title>
        <authorList>
            <person name="Abdel-Mageed W.M."/>
            <person name="Lehri B."/>
            <person name="Nouioui I."/>
            <person name="Goodfellow I."/>
            <person name="Jaspars M."/>
            <person name="Karlyshev A."/>
        </authorList>
    </citation>
    <scope>NUCLEOTIDE SEQUENCE [LARGE SCALE GENOMIC DNA]</scope>
    <source>
        <strain evidence="2 3">MT1.1</strain>
    </source>
</reference>
<dbReference type="InterPro" id="IPR059026">
    <property type="entry name" value="LpqB_N"/>
</dbReference>
<dbReference type="Pfam" id="PF10646">
    <property type="entry name" value="Germane"/>
    <property type="match status" value="1"/>
</dbReference>
<dbReference type="InterPro" id="IPR018910">
    <property type="entry name" value="LpqB_C"/>
</dbReference>
<dbReference type="AlphaFoldDB" id="A0A417Z552"/>
<evidence type="ECO:0000259" key="1">
    <source>
        <dbReference type="SMART" id="SM00909"/>
    </source>
</evidence>
<dbReference type="RefSeq" id="WP_118913676.1">
    <property type="nucleotide sequence ID" value="NZ_CBCRVH010000007.1"/>
</dbReference>
<dbReference type="SMART" id="SM00909">
    <property type="entry name" value="Germane"/>
    <property type="match status" value="1"/>
</dbReference>
<name>A0A417Z552_9MICO</name>
<evidence type="ECO:0000313" key="2">
    <source>
        <dbReference type="EMBL" id="RHW45366.1"/>
    </source>
</evidence>
<dbReference type="Pfam" id="PF25976">
    <property type="entry name" value="LpqB_N"/>
    <property type="match status" value="1"/>
</dbReference>
<dbReference type="Proteomes" id="UP000285376">
    <property type="component" value="Unassembled WGS sequence"/>
</dbReference>
<dbReference type="PROSITE" id="PS51257">
    <property type="entry name" value="PROKAR_LIPOPROTEIN"/>
    <property type="match status" value="1"/>
</dbReference>
<dbReference type="Pfam" id="PF10647">
    <property type="entry name" value="Gmad1"/>
    <property type="match status" value="1"/>
</dbReference>
<evidence type="ECO:0000313" key="3">
    <source>
        <dbReference type="Proteomes" id="UP000285376"/>
    </source>
</evidence>